<gene>
    <name evidence="1" type="ORF">GCM10011395_31940</name>
</gene>
<dbReference type="EMBL" id="BMDW01000025">
    <property type="protein sequence ID" value="GGA59261.1"/>
    <property type="molecule type" value="Genomic_DNA"/>
</dbReference>
<evidence type="ECO:0000313" key="1">
    <source>
        <dbReference type="EMBL" id="GGA59261.1"/>
    </source>
</evidence>
<dbReference type="Proteomes" id="UP000618591">
    <property type="component" value="Unassembled WGS sequence"/>
</dbReference>
<organism evidence="1 2">
    <name type="scientific">Sphingomonas psychrolutea</name>
    <dbReference type="NCBI Taxonomy" id="1259676"/>
    <lineage>
        <taxon>Bacteria</taxon>
        <taxon>Pseudomonadati</taxon>
        <taxon>Pseudomonadota</taxon>
        <taxon>Alphaproteobacteria</taxon>
        <taxon>Sphingomonadales</taxon>
        <taxon>Sphingomonadaceae</taxon>
        <taxon>Sphingomonas</taxon>
    </lineage>
</organism>
<reference evidence="2" key="1">
    <citation type="journal article" date="2019" name="Int. J. Syst. Evol. Microbiol.">
        <title>The Global Catalogue of Microorganisms (GCM) 10K type strain sequencing project: providing services to taxonomists for standard genome sequencing and annotation.</title>
        <authorList>
            <consortium name="The Broad Institute Genomics Platform"/>
            <consortium name="The Broad Institute Genome Sequencing Center for Infectious Disease"/>
            <person name="Wu L."/>
            <person name="Ma J."/>
        </authorList>
    </citation>
    <scope>NUCLEOTIDE SEQUENCE [LARGE SCALE GENOMIC DNA]</scope>
    <source>
        <strain evidence="2">CGMCC 1.10106</strain>
    </source>
</reference>
<comment type="caution">
    <text evidence="1">The sequence shown here is derived from an EMBL/GenBank/DDBJ whole genome shotgun (WGS) entry which is preliminary data.</text>
</comment>
<protein>
    <submittedName>
        <fullName evidence="1">Uncharacterized protein</fullName>
    </submittedName>
</protein>
<keyword evidence="2" id="KW-1185">Reference proteome</keyword>
<name>A0ABQ1H597_9SPHN</name>
<proteinExistence type="predicted"/>
<sequence length="73" mass="7763">MSTSDKVFGALKTVLTLKDQVDNLGKDLGNLNARLTRLAEAHGDLRDRVSGIEGYLRGRGESAAPPSVPQIDG</sequence>
<dbReference type="RefSeq" id="WP_188449263.1">
    <property type="nucleotide sequence ID" value="NZ_BMDW01000025.1"/>
</dbReference>
<evidence type="ECO:0000313" key="2">
    <source>
        <dbReference type="Proteomes" id="UP000618591"/>
    </source>
</evidence>
<accession>A0ABQ1H597</accession>